<proteinExistence type="predicted"/>
<sequence length="346" mass="39875">MDMKVNKRQGQLLNETIAQWQQQQLIDTQQAQQLRQSYRIISFDWKLLAVYSFWVAIACFILSVILLVADDYLMALMSRLINTPASVLTIISTLIAGGFFFLGVKRRQRYPEKTVSNEAMFFFGVLITAVASGFLSHTAMAQNWRESLFILIPTITYLIIGVQLRSVLVWLFALFGVGLWVLTETSYLAPNHYLFWGMNIPLRLTVIGALIIGLSALVKHNPRLLYLQEATLFIGLLYFFSALWMLTIFGNYDSLSAWSHIKQIELWGWSVAMIFLTLGAILYGIKYNNPLIRAFGIIFLLLCLYSRYFEFFWGTLHKALFFAILALSFWWIGSRAEKLWQLGNKH</sequence>
<dbReference type="Proteomes" id="UP000813876">
    <property type="component" value="Unassembled WGS sequence"/>
</dbReference>
<evidence type="ECO:0000313" key="2">
    <source>
        <dbReference type="EMBL" id="MCF2302261.1"/>
    </source>
</evidence>
<comment type="caution">
    <text evidence="2">The sequence shown here is derived from an EMBL/GenBank/DDBJ whole genome shotgun (WGS) entry which is preliminary data.</text>
</comment>
<feature type="transmembrane region" description="Helical" evidence="1">
    <location>
        <begin position="230"/>
        <end position="252"/>
    </location>
</feature>
<evidence type="ECO:0000256" key="1">
    <source>
        <dbReference type="SAM" id="Phobius"/>
    </source>
</evidence>
<dbReference type="RefSeq" id="WP_045029494.1">
    <property type="nucleotide sequence ID" value="NZ_CAMLDN010000026.1"/>
</dbReference>
<feature type="transmembrane region" description="Helical" evidence="1">
    <location>
        <begin position="291"/>
        <end position="309"/>
    </location>
</feature>
<name>A0AAW5A123_PHOPO</name>
<keyword evidence="1" id="KW-0472">Membrane</keyword>
<feature type="transmembrane region" description="Helical" evidence="1">
    <location>
        <begin position="115"/>
        <end position="135"/>
    </location>
</feature>
<feature type="transmembrane region" description="Helical" evidence="1">
    <location>
        <begin position="81"/>
        <end position="103"/>
    </location>
</feature>
<reference evidence="2" key="1">
    <citation type="submission" date="2019-11" db="EMBL/GenBank/DDBJ databases">
        <title>Comparative genomics of photobacteria reveal adaptation to distinct habitats.</title>
        <authorList>
            <person name="Fuertes-Perez S."/>
            <person name="Hilgarth M."/>
            <person name="Vogel R.F."/>
        </authorList>
    </citation>
    <scope>NUCLEOTIDE SEQUENCE</scope>
    <source>
        <strain evidence="2">TMW2.2145</strain>
    </source>
</reference>
<keyword evidence="1" id="KW-1133">Transmembrane helix</keyword>
<dbReference type="EMBL" id="WMCP01000011">
    <property type="protein sequence ID" value="MCF2302261.1"/>
    <property type="molecule type" value="Genomic_DNA"/>
</dbReference>
<accession>A0AAW5A123</accession>
<feature type="transmembrane region" description="Helical" evidence="1">
    <location>
        <begin position="316"/>
        <end position="333"/>
    </location>
</feature>
<evidence type="ECO:0000313" key="3">
    <source>
        <dbReference type="Proteomes" id="UP000813876"/>
    </source>
</evidence>
<feature type="transmembrane region" description="Helical" evidence="1">
    <location>
        <begin position="155"/>
        <end position="182"/>
    </location>
</feature>
<feature type="transmembrane region" description="Helical" evidence="1">
    <location>
        <begin position="194"/>
        <end position="218"/>
    </location>
</feature>
<protein>
    <recommendedName>
        <fullName evidence="4">DUF2157 domain-containing protein</fullName>
    </recommendedName>
</protein>
<keyword evidence="1" id="KW-0812">Transmembrane</keyword>
<feature type="transmembrane region" description="Helical" evidence="1">
    <location>
        <begin position="48"/>
        <end position="69"/>
    </location>
</feature>
<dbReference type="GeneID" id="57354693"/>
<gene>
    <name evidence="2" type="ORF">GLP33_11010</name>
</gene>
<organism evidence="2 3">
    <name type="scientific">Photobacterium phosphoreum</name>
    <dbReference type="NCBI Taxonomy" id="659"/>
    <lineage>
        <taxon>Bacteria</taxon>
        <taxon>Pseudomonadati</taxon>
        <taxon>Pseudomonadota</taxon>
        <taxon>Gammaproteobacteria</taxon>
        <taxon>Vibrionales</taxon>
        <taxon>Vibrionaceae</taxon>
        <taxon>Photobacterium</taxon>
    </lineage>
</organism>
<feature type="transmembrane region" description="Helical" evidence="1">
    <location>
        <begin position="264"/>
        <end position="285"/>
    </location>
</feature>
<evidence type="ECO:0008006" key="4">
    <source>
        <dbReference type="Google" id="ProtNLM"/>
    </source>
</evidence>
<dbReference type="AlphaFoldDB" id="A0AAW5A123"/>